<gene>
    <name evidence="4" type="ORF">ACFQHK_05135</name>
</gene>
<dbReference type="AlphaFoldDB" id="A0ABD5U5R4"/>
<dbReference type="Pfam" id="PF00535">
    <property type="entry name" value="Glycos_transf_2"/>
    <property type="match status" value="1"/>
</dbReference>
<accession>A0ABD5U5R4</accession>
<feature type="domain" description="Glycosyltransferase 2-like" evidence="3">
    <location>
        <begin position="287"/>
        <end position="447"/>
    </location>
</feature>
<keyword evidence="5" id="KW-1185">Reference proteome</keyword>
<proteinExistence type="predicted"/>
<feature type="transmembrane region" description="Helical" evidence="2">
    <location>
        <begin position="516"/>
        <end position="538"/>
    </location>
</feature>
<dbReference type="RefSeq" id="WP_304447585.1">
    <property type="nucleotide sequence ID" value="NZ_JARRAH010000001.1"/>
</dbReference>
<feature type="compositionally biased region" description="Basic and acidic residues" evidence="1">
    <location>
        <begin position="583"/>
        <end position="600"/>
    </location>
</feature>
<dbReference type="Proteomes" id="UP001596406">
    <property type="component" value="Unassembled WGS sequence"/>
</dbReference>
<dbReference type="PANTHER" id="PTHR48090:SF7">
    <property type="entry name" value="RFBJ PROTEIN"/>
    <property type="match status" value="1"/>
</dbReference>
<dbReference type="InterPro" id="IPR029044">
    <property type="entry name" value="Nucleotide-diphossugar_trans"/>
</dbReference>
<dbReference type="InterPro" id="IPR050256">
    <property type="entry name" value="Glycosyltransferase_2"/>
</dbReference>
<dbReference type="CDD" id="cd04179">
    <property type="entry name" value="DPM_DPG-synthase_like"/>
    <property type="match status" value="1"/>
</dbReference>
<sequence>MSDRITVWSGSVRVEKTLESDVEGGYAVDVRVRSTYDTTLAVRVLDALPDDADPAAVSPASTSDGDVTVTDGGTVRIEGRVAPDASVHYRYTVAGAEVPGVVGAPVVDSALPVATERGGSPTPAARPVRPVVGGGMDSVASLPRTNADTGTAEEHPAVGIVATVDEAEAAVEATRRAVAADRDVFVAADRRARDVARLVGALGATVVTPPVPDASVGVLRAALVETARARSYPGIALWPPTESVPTERYAAFADGGFEVEPLDVNESTLTVTLPDRWRDRPASTVCAVPAYNEAETVGDVVRRAARHVDEVLVVDDGSRDDTAERARNAGATVVRHESNYGYGGALGTALAEADRRGDDRLVVVDGDGQHDPDDIPRLLDAQREEAADIVIGSRFADGAETSLPRYRRVGLSVVNGLTNLSMGALRPRSWVRDTQSGFRVYGRRAIRTLAADTTIGDHMDASTDIIYHAHRHDYHIAEVGTTMNYDVDNANSFNPVYHGYVLLRNLLRIIERDRPVVTLGLPGTVAVVSGAVLAYHAAYRTAAGAFVPELVVASALLLVCGGFVLAVAAVGHATNVQRSSPDAPHHPPRPRDDESPERGR</sequence>
<dbReference type="InterPro" id="IPR001173">
    <property type="entry name" value="Glyco_trans_2-like"/>
</dbReference>
<dbReference type="SUPFAM" id="SSF53448">
    <property type="entry name" value="Nucleotide-diphospho-sugar transferases"/>
    <property type="match status" value="1"/>
</dbReference>
<evidence type="ECO:0000313" key="5">
    <source>
        <dbReference type="Proteomes" id="UP001596406"/>
    </source>
</evidence>
<evidence type="ECO:0000256" key="2">
    <source>
        <dbReference type="SAM" id="Phobius"/>
    </source>
</evidence>
<keyword evidence="4" id="KW-0328">Glycosyltransferase</keyword>
<dbReference type="PANTHER" id="PTHR48090">
    <property type="entry name" value="UNDECAPRENYL-PHOSPHATE 4-DEOXY-4-FORMAMIDO-L-ARABINOSE TRANSFERASE-RELATED"/>
    <property type="match status" value="1"/>
</dbReference>
<dbReference type="GO" id="GO:0016757">
    <property type="term" value="F:glycosyltransferase activity"/>
    <property type="evidence" value="ECO:0007669"/>
    <property type="project" value="UniProtKB-KW"/>
</dbReference>
<keyword evidence="2" id="KW-0812">Transmembrane</keyword>
<protein>
    <submittedName>
        <fullName evidence="4">Glycosyltransferase</fullName>
        <ecNumber evidence="4">2.4.-.-</ecNumber>
    </submittedName>
</protein>
<keyword evidence="2" id="KW-1133">Transmembrane helix</keyword>
<evidence type="ECO:0000259" key="3">
    <source>
        <dbReference type="Pfam" id="PF00535"/>
    </source>
</evidence>
<name>A0ABD5U5R4_9EURY</name>
<dbReference type="EC" id="2.4.-.-" evidence="4"/>
<reference evidence="4 5" key="1">
    <citation type="journal article" date="2019" name="Int. J. Syst. Evol. Microbiol.">
        <title>The Global Catalogue of Microorganisms (GCM) 10K type strain sequencing project: providing services to taxonomists for standard genome sequencing and annotation.</title>
        <authorList>
            <consortium name="The Broad Institute Genomics Platform"/>
            <consortium name="The Broad Institute Genome Sequencing Center for Infectious Disease"/>
            <person name="Wu L."/>
            <person name="Ma J."/>
        </authorList>
    </citation>
    <scope>NUCLEOTIDE SEQUENCE [LARGE SCALE GENOMIC DNA]</scope>
    <source>
        <strain evidence="4 5">PSRA2</strain>
    </source>
</reference>
<dbReference type="Gene3D" id="3.90.550.10">
    <property type="entry name" value="Spore Coat Polysaccharide Biosynthesis Protein SpsA, Chain A"/>
    <property type="match status" value="1"/>
</dbReference>
<evidence type="ECO:0000256" key="1">
    <source>
        <dbReference type="SAM" id="MobiDB-lite"/>
    </source>
</evidence>
<feature type="region of interest" description="Disordered" evidence="1">
    <location>
        <begin position="576"/>
        <end position="600"/>
    </location>
</feature>
<comment type="caution">
    <text evidence="4">The sequence shown here is derived from an EMBL/GenBank/DDBJ whole genome shotgun (WGS) entry which is preliminary data.</text>
</comment>
<keyword evidence="4" id="KW-0808">Transferase</keyword>
<evidence type="ECO:0000313" key="4">
    <source>
        <dbReference type="EMBL" id="MFC6835890.1"/>
    </source>
</evidence>
<organism evidence="4 5">
    <name type="scientific">Halomarina ordinaria</name>
    <dbReference type="NCBI Taxonomy" id="3033939"/>
    <lineage>
        <taxon>Archaea</taxon>
        <taxon>Methanobacteriati</taxon>
        <taxon>Methanobacteriota</taxon>
        <taxon>Stenosarchaea group</taxon>
        <taxon>Halobacteria</taxon>
        <taxon>Halobacteriales</taxon>
        <taxon>Natronomonadaceae</taxon>
        <taxon>Halomarina</taxon>
    </lineage>
</organism>
<feature type="transmembrane region" description="Helical" evidence="2">
    <location>
        <begin position="550"/>
        <end position="570"/>
    </location>
</feature>
<dbReference type="EMBL" id="JBHSXM010000001">
    <property type="protein sequence ID" value="MFC6835890.1"/>
    <property type="molecule type" value="Genomic_DNA"/>
</dbReference>
<keyword evidence="2" id="KW-0472">Membrane</keyword>
<feature type="region of interest" description="Disordered" evidence="1">
    <location>
        <begin position="114"/>
        <end position="133"/>
    </location>
</feature>